<name>A0ABP6M632_9MICC</name>
<evidence type="ECO:0000256" key="1">
    <source>
        <dbReference type="SAM" id="MobiDB-lite"/>
    </source>
</evidence>
<comment type="caution">
    <text evidence="2">The sequence shown here is derived from an EMBL/GenBank/DDBJ whole genome shotgun (WGS) entry which is preliminary data.</text>
</comment>
<dbReference type="RefSeq" id="WP_344683205.1">
    <property type="nucleotide sequence ID" value="NZ_BAAAVT010000024.1"/>
</dbReference>
<reference evidence="3" key="1">
    <citation type="journal article" date="2019" name="Int. J. Syst. Evol. Microbiol.">
        <title>The Global Catalogue of Microorganisms (GCM) 10K type strain sequencing project: providing services to taxonomists for standard genome sequencing and annotation.</title>
        <authorList>
            <consortium name="The Broad Institute Genomics Platform"/>
            <consortium name="The Broad Institute Genome Sequencing Center for Infectious Disease"/>
            <person name="Wu L."/>
            <person name="Ma J."/>
        </authorList>
    </citation>
    <scope>NUCLEOTIDE SEQUENCE [LARGE SCALE GENOMIC DNA]</scope>
    <source>
        <strain evidence="3">JCM 14309</strain>
    </source>
</reference>
<gene>
    <name evidence="2" type="ORF">GCM10010529_28500</name>
</gene>
<protein>
    <submittedName>
        <fullName evidence="2">Uncharacterized protein</fullName>
    </submittedName>
</protein>
<dbReference type="EMBL" id="BAAAVT010000024">
    <property type="protein sequence ID" value="GAA3075021.1"/>
    <property type="molecule type" value="Genomic_DNA"/>
</dbReference>
<accession>A0ABP6M632</accession>
<evidence type="ECO:0000313" key="3">
    <source>
        <dbReference type="Proteomes" id="UP001500236"/>
    </source>
</evidence>
<keyword evidence="3" id="KW-1185">Reference proteome</keyword>
<dbReference type="Proteomes" id="UP001500236">
    <property type="component" value="Unassembled WGS sequence"/>
</dbReference>
<proteinExistence type="predicted"/>
<organism evidence="2 3">
    <name type="scientific">Nesterenkonia aethiopica</name>
    <dbReference type="NCBI Taxonomy" id="269144"/>
    <lineage>
        <taxon>Bacteria</taxon>
        <taxon>Bacillati</taxon>
        <taxon>Actinomycetota</taxon>
        <taxon>Actinomycetes</taxon>
        <taxon>Micrococcales</taxon>
        <taxon>Micrococcaceae</taxon>
        <taxon>Nesterenkonia</taxon>
    </lineage>
</organism>
<sequence length="49" mass="5625">MTEQHPEPASPHQGESVTDMEIDELDAHITEAEHLHRRLSERLEATGRH</sequence>
<feature type="region of interest" description="Disordered" evidence="1">
    <location>
        <begin position="1"/>
        <end position="24"/>
    </location>
</feature>
<evidence type="ECO:0000313" key="2">
    <source>
        <dbReference type="EMBL" id="GAA3075021.1"/>
    </source>
</evidence>